<dbReference type="InterPro" id="IPR024079">
    <property type="entry name" value="MetalloPept_cat_dom_sf"/>
</dbReference>
<keyword evidence="4" id="KW-0862">Zinc</keyword>
<gene>
    <name evidence="7" type="ORF">CEQ21_10040</name>
</gene>
<keyword evidence="3" id="KW-0378">Hydrolase</keyword>
<dbReference type="InterPro" id="IPR001818">
    <property type="entry name" value="Pept_M10_metallopeptidase"/>
</dbReference>
<evidence type="ECO:0000259" key="6">
    <source>
        <dbReference type="Pfam" id="PF00413"/>
    </source>
</evidence>
<dbReference type="SUPFAM" id="SSF55486">
    <property type="entry name" value="Metalloproteases ('zincins'), catalytic domain"/>
    <property type="match status" value="1"/>
</dbReference>
<organism evidence="7 8">
    <name type="scientific">Niallia circulans</name>
    <name type="common">Bacillus circulans</name>
    <dbReference type="NCBI Taxonomy" id="1397"/>
    <lineage>
        <taxon>Bacteria</taxon>
        <taxon>Bacillati</taxon>
        <taxon>Bacillota</taxon>
        <taxon>Bacilli</taxon>
        <taxon>Bacillales</taxon>
        <taxon>Bacillaceae</taxon>
        <taxon>Niallia</taxon>
    </lineage>
</organism>
<comment type="caution">
    <text evidence="7">The sequence shown here is derived from an EMBL/GenBank/DDBJ whole genome shotgun (WGS) entry which is preliminary data.</text>
</comment>
<keyword evidence="5" id="KW-0732">Signal</keyword>
<proteinExistence type="predicted"/>
<dbReference type="GO" id="GO:0004222">
    <property type="term" value="F:metalloendopeptidase activity"/>
    <property type="evidence" value="ECO:0007669"/>
    <property type="project" value="InterPro"/>
</dbReference>
<evidence type="ECO:0000313" key="7">
    <source>
        <dbReference type="EMBL" id="TRZ35952.1"/>
    </source>
</evidence>
<keyword evidence="2" id="KW-0479">Metal-binding</keyword>
<dbReference type="Gene3D" id="3.40.390.10">
    <property type="entry name" value="Collagenase (Catalytic Domain)"/>
    <property type="match status" value="1"/>
</dbReference>
<feature type="signal peptide" evidence="5">
    <location>
        <begin position="1"/>
        <end position="28"/>
    </location>
</feature>
<evidence type="ECO:0000256" key="5">
    <source>
        <dbReference type="SAM" id="SignalP"/>
    </source>
</evidence>
<evidence type="ECO:0000256" key="3">
    <source>
        <dbReference type="ARBA" id="ARBA00022801"/>
    </source>
</evidence>
<accession>A0A553SG33</accession>
<evidence type="ECO:0000256" key="2">
    <source>
        <dbReference type="ARBA" id="ARBA00022723"/>
    </source>
</evidence>
<reference evidence="8" key="1">
    <citation type="submission" date="2018-10" db="EMBL/GenBank/DDBJ databases">
        <title>FDA dAtabase for Regulatory Grade micrObial Sequences (FDA-ARGOS): Supporting development and validation of Infectious Disease Dx tests.</title>
        <authorList>
            <person name="Minogue T."/>
            <person name="Wolcott M."/>
            <person name="Wasieloski L."/>
            <person name="Aguilar W."/>
            <person name="Moore D."/>
            <person name="Tallon L."/>
            <person name="Sadzewicz L."/>
            <person name="Sengamalay N."/>
            <person name="Ott S."/>
            <person name="Godinez A."/>
            <person name="Nagaraj S."/>
            <person name="Vavikolanu K."/>
            <person name="Vyas G."/>
            <person name="Nadendla S."/>
            <person name="George J."/>
            <person name="Sichtig H."/>
        </authorList>
    </citation>
    <scope>NUCLEOTIDE SEQUENCE [LARGE SCALE GENOMIC DNA]</scope>
    <source>
        <strain evidence="8">FDAARGOS_343</strain>
    </source>
</reference>
<dbReference type="Proteomes" id="UP000319837">
    <property type="component" value="Unassembled WGS sequence"/>
</dbReference>
<sequence length="197" mass="22511">MEISKKYVKITIIIFVCLLFLVPNNTNAYSTYNGHKMSSGIGNYGKSKKYFWVDSSASTYSTKINNAFDRWIDSTKYAGILTPTSYRKTTSKSASTIDFYAISSIANGVMGRARFMVNSTNVNANAQNWYWTRIEFSKSLMNNSSYSKYQQSVISHEIGHAFGLNHTNNQLMDSLVNEAPRQYPYKDEYNGINYLYK</sequence>
<keyword evidence="1" id="KW-0645">Protease</keyword>
<evidence type="ECO:0000256" key="4">
    <source>
        <dbReference type="ARBA" id="ARBA00022833"/>
    </source>
</evidence>
<dbReference type="GO" id="GO:0008270">
    <property type="term" value="F:zinc ion binding"/>
    <property type="evidence" value="ECO:0007669"/>
    <property type="project" value="InterPro"/>
</dbReference>
<name>A0A553SG33_NIACI</name>
<dbReference type="AlphaFoldDB" id="A0A553SG33"/>
<evidence type="ECO:0000313" key="8">
    <source>
        <dbReference type="Proteomes" id="UP000319837"/>
    </source>
</evidence>
<dbReference type="RefSeq" id="WP_185764498.1">
    <property type="nucleotide sequence ID" value="NZ_RIBP01000004.1"/>
</dbReference>
<dbReference type="GO" id="GO:0031012">
    <property type="term" value="C:extracellular matrix"/>
    <property type="evidence" value="ECO:0007669"/>
    <property type="project" value="InterPro"/>
</dbReference>
<evidence type="ECO:0000256" key="1">
    <source>
        <dbReference type="ARBA" id="ARBA00022670"/>
    </source>
</evidence>
<protein>
    <recommendedName>
        <fullName evidence="6">Peptidase M10 metallopeptidase domain-containing protein</fullName>
    </recommendedName>
</protein>
<dbReference type="GO" id="GO:0006508">
    <property type="term" value="P:proteolysis"/>
    <property type="evidence" value="ECO:0007669"/>
    <property type="project" value="UniProtKB-KW"/>
</dbReference>
<dbReference type="EMBL" id="RIBP01000004">
    <property type="protein sequence ID" value="TRZ35952.1"/>
    <property type="molecule type" value="Genomic_DNA"/>
</dbReference>
<feature type="domain" description="Peptidase M10 metallopeptidase" evidence="6">
    <location>
        <begin position="57"/>
        <end position="196"/>
    </location>
</feature>
<feature type="chain" id="PRO_5021810359" description="Peptidase M10 metallopeptidase domain-containing protein" evidence="5">
    <location>
        <begin position="29"/>
        <end position="197"/>
    </location>
</feature>
<dbReference type="Pfam" id="PF00413">
    <property type="entry name" value="Peptidase_M10"/>
    <property type="match status" value="1"/>
</dbReference>